<dbReference type="InterPro" id="IPR013428">
    <property type="entry name" value="Membrane-bound_put_N"/>
</dbReference>
<gene>
    <name evidence="3" type="ORF">METZ01_LOCUS82476</name>
</gene>
<proteinExistence type="predicted"/>
<dbReference type="Pfam" id="PF23500">
    <property type="entry name" value="DUF7133"/>
    <property type="match status" value="1"/>
</dbReference>
<dbReference type="GO" id="GO:0016787">
    <property type="term" value="F:hydrolase activity"/>
    <property type="evidence" value="ECO:0007669"/>
    <property type="project" value="InterPro"/>
</dbReference>
<dbReference type="InterPro" id="IPR010496">
    <property type="entry name" value="AL/BT2_dom"/>
</dbReference>
<organism evidence="3">
    <name type="scientific">marine metagenome</name>
    <dbReference type="NCBI Taxonomy" id="408172"/>
    <lineage>
        <taxon>unclassified sequences</taxon>
        <taxon>metagenomes</taxon>
        <taxon>ecological metagenomes</taxon>
    </lineage>
</organism>
<dbReference type="InterPro" id="IPR016024">
    <property type="entry name" value="ARM-type_fold"/>
</dbReference>
<dbReference type="InterPro" id="IPR011042">
    <property type="entry name" value="6-blade_b-propeller_TolB-like"/>
</dbReference>
<dbReference type="AlphaFoldDB" id="A0A381UN96"/>
<dbReference type="PANTHER" id="PTHR33546">
    <property type="entry name" value="LARGE, MULTIFUNCTIONAL SECRETED PROTEIN-RELATED"/>
    <property type="match status" value="1"/>
</dbReference>
<feature type="domain" description="3-keto-alpha-glucoside-1,2-lyase/3-keto-2-hydroxy-glucal hydratase" evidence="1">
    <location>
        <begin position="29"/>
        <end position="235"/>
    </location>
</feature>
<evidence type="ECO:0000259" key="2">
    <source>
        <dbReference type="Pfam" id="PF23500"/>
    </source>
</evidence>
<dbReference type="Gene3D" id="1.25.10.10">
    <property type="entry name" value="Leucine-rich Repeat Variant"/>
    <property type="match status" value="1"/>
</dbReference>
<dbReference type="SUPFAM" id="SSF50952">
    <property type="entry name" value="Soluble quinoprotein glucose dehydrogenase"/>
    <property type="match status" value="1"/>
</dbReference>
<name>A0A381UN96_9ZZZZ</name>
<dbReference type="InterPro" id="IPR055557">
    <property type="entry name" value="DUF7133"/>
</dbReference>
<reference evidence="3" key="1">
    <citation type="submission" date="2018-05" db="EMBL/GenBank/DDBJ databases">
        <authorList>
            <person name="Lanie J.A."/>
            <person name="Ng W.-L."/>
            <person name="Kazmierczak K.M."/>
            <person name="Andrzejewski T.M."/>
            <person name="Davidsen T.M."/>
            <person name="Wayne K.J."/>
            <person name="Tettelin H."/>
            <person name="Glass J.I."/>
            <person name="Rusch D."/>
            <person name="Podicherti R."/>
            <person name="Tsui H.-C.T."/>
            <person name="Winkler M.E."/>
        </authorList>
    </citation>
    <scope>NUCLEOTIDE SEQUENCE</scope>
</reference>
<accession>A0A381UN96</accession>
<protein>
    <recommendedName>
        <fullName evidence="4">3-keto-disaccharide hydrolase domain-containing protein</fullName>
    </recommendedName>
</protein>
<dbReference type="InterPro" id="IPR011989">
    <property type="entry name" value="ARM-like"/>
</dbReference>
<evidence type="ECO:0000313" key="3">
    <source>
        <dbReference type="EMBL" id="SVA29622.1"/>
    </source>
</evidence>
<dbReference type="NCBIfam" id="TIGR02604">
    <property type="entry name" value="Piru_Ver_Nterm"/>
    <property type="match status" value="1"/>
</dbReference>
<dbReference type="Pfam" id="PF06439">
    <property type="entry name" value="3keto-disac_hyd"/>
    <property type="match status" value="1"/>
</dbReference>
<dbReference type="Gene3D" id="2.120.10.30">
    <property type="entry name" value="TolB, C-terminal domain"/>
    <property type="match status" value="1"/>
</dbReference>
<dbReference type="Gene3D" id="2.60.120.560">
    <property type="entry name" value="Exo-inulinase, domain 1"/>
    <property type="match status" value="1"/>
</dbReference>
<sequence>MNCSGTKQNNAAQTKPSLNRGYTLEIPDGFTPLFNGADFSGWEGNLKYFRIEDGIIKAGTLKKPIPRNEFLCTIKDYSDFELRLQVKTTTGDIKPYGYENGGIQFRSRRVPNHNEVSGYQADVGFELNYHKGVSDLGYSEDEFPISIWGGLYDESRRKIMFGVGDQDSLNAVMKAGEWTDYVLRCQGSRIQIWINGYKTIDYLEEDDTIERTGIIALQIHASRDPSEIWYKNIYIIELTENSSLSDSRIPSNSLKNIDIYPGLEATMFASEPMILSPTNLDIDDRGRVWVCEVVNYRAHAKNNKRPEGDRILILEDLNGDGVADTSKVYYQGRDVDAALGIAVLGNKVIVSSAPNVIVFTDEDGDDKPDRKEYLFTKSGIPQDDHSIHSFVFGPDGKLYWNMGNNGYYVHDSQGNPVIDKKGNTVFSFRATQHIEEYRGRQSPYHGGMTFRCNPDGSEFEVLAHNFRNNYEVTINSYGDLWQSDNDDDGNASCRINYLMEYGNYGYQDEITGAGWAVPRTGWHEKTPQRHWHQNDPGVVPNVVFTGAGSPAGITVYEGNLLPEVFSNRVLHCDAGPGVLWSLQEKKSGAGYTGEMLNLLKEKSDKWIRPVDVVVAPDGSVFITDWYDPVVGWNRQEDTTRGRVFRLAPKGVSYKVPKFDYSTPEGAAEALKNPSFAVRYRAWISLNSMQKQAEAELLELYHSENPVFRARALWLLTKLEENGGDHLNRGLLDEDENIRVVAIRAARQLELDMIPILESMKSDPSPQVLRECAIALSEISSEMAPSIWTELAFRYDGVDRWYLEALGIAADGRWDSFLAQWLKSVGDDWDTKKGREIIWRSRAAVTASYLSRILSSDIPSFEAERFLRAFDFQLPSRDKTEALESLVFDIN</sequence>
<feature type="domain" description="DUF7133" evidence="2">
    <location>
        <begin position="250"/>
        <end position="633"/>
    </location>
</feature>
<dbReference type="InterPro" id="IPR011041">
    <property type="entry name" value="Quinoprot_gluc/sorb_DH_b-prop"/>
</dbReference>
<dbReference type="SUPFAM" id="SSF48371">
    <property type="entry name" value="ARM repeat"/>
    <property type="match status" value="1"/>
</dbReference>
<dbReference type="PANTHER" id="PTHR33546:SF1">
    <property type="entry name" value="LARGE, MULTIFUNCTIONAL SECRETED PROTEIN"/>
    <property type="match status" value="1"/>
</dbReference>
<evidence type="ECO:0008006" key="4">
    <source>
        <dbReference type="Google" id="ProtNLM"/>
    </source>
</evidence>
<dbReference type="EMBL" id="UINC01006786">
    <property type="protein sequence ID" value="SVA29622.1"/>
    <property type="molecule type" value="Genomic_DNA"/>
</dbReference>
<feature type="non-terminal residue" evidence="3">
    <location>
        <position position="890"/>
    </location>
</feature>
<evidence type="ECO:0000259" key="1">
    <source>
        <dbReference type="Pfam" id="PF06439"/>
    </source>
</evidence>